<gene>
    <name evidence="4" type="ORF">CPB83DRAFT_898487</name>
</gene>
<dbReference type="EMBL" id="MU157910">
    <property type="protein sequence ID" value="KAF9523815.1"/>
    <property type="molecule type" value="Genomic_DNA"/>
</dbReference>
<comment type="caution">
    <text evidence="4">The sequence shown here is derived from an EMBL/GenBank/DDBJ whole genome shotgun (WGS) entry which is preliminary data.</text>
</comment>
<dbReference type="Pfam" id="PF10373">
    <property type="entry name" value="EST1_DNA_bind"/>
    <property type="match status" value="1"/>
</dbReference>
<evidence type="ECO:0000313" key="5">
    <source>
        <dbReference type="Proteomes" id="UP000807306"/>
    </source>
</evidence>
<name>A0A9P6E7C0_9AGAR</name>
<feature type="domain" description="DNA/RNA-binding" evidence="2">
    <location>
        <begin position="283"/>
        <end position="613"/>
    </location>
</feature>
<organism evidence="4 5">
    <name type="scientific">Crepidotus variabilis</name>
    <dbReference type="NCBI Taxonomy" id="179855"/>
    <lineage>
        <taxon>Eukaryota</taxon>
        <taxon>Fungi</taxon>
        <taxon>Dikarya</taxon>
        <taxon>Basidiomycota</taxon>
        <taxon>Agaricomycotina</taxon>
        <taxon>Agaricomycetes</taxon>
        <taxon>Agaricomycetidae</taxon>
        <taxon>Agaricales</taxon>
        <taxon>Agaricineae</taxon>
        <taxon>Crepidotaceae</taxon>
        <taxon>Crepidotus</taxon>
    </lineage>
</organism>
<dbReference type="AlphaFoldDB" id="A0A9P6E7C0"/>
<dbReference type="Gene3D" id="1.25.40.10">
    <property type="entry name" value="Tetratricopeptide repeat domain"/>
    <property type="match status" value="1"/>
</dbReference>
<evidence type="ECO:0000259" key="3">
    <source>
        <dbReference type="Pfam" id="PF10374"/>
    </source>
</evidence>
<sequence length="1108" mass="123285">MFPSTNFVLSSPVCLFGTLVSREAKSYQSSLKELLKSREPYDKDVDFQRKRLHLNLLLVHSKAQEAKTVENDLWMQTSYAFISAYKQHITKLDRAIQANQKQQPGQGPPHGKPNPHHGVVEHRKLVQRFKQFLAEEEKFWTQLVLRLLRLFDLREARPAVVALGLLSDSEGVVNADATATADHGDGADRPMHGANGRNHFQFPPEGASSNLVPSSVEEREARLATLSKALICLGDIARYREQYNESNGRPRAGHDDLVPARRGKSKRGGGPEPFIRPRNYDKAQACYEQARQLVPYEGNPSHQLAILASYKKDTFASIAHYYRSLCVRQPFDTAAENLGTVLSKALDGWRLRLKRERDPSALDPTSPSQPVHIRVEVFRDQVVVLHALWRVGLDKDIDKMRAILPKHNDKVAKSFYTLVSQRHLPDNMILSTIVLSQGALWKHKIIRDTQSSHPSRQNDLSSAPLGTDVQIEWAIVDHLLDLYFSLLEVGKDELKDPPHTDVSGDLAQIISATFRRTLTALRIASKWLRANFKYLARDREFLAFQKAEKLRGVEILKTEPTKMSGYSTKTIRFWKAYAAFMLLLSQAFPDDNLPVFDGPLEEDLEVRGFLPLQGYMTESKKAGVNGVAEQVHPNVEHLMRISDLLADAKSLAELEHSPIQLINGHFVFRLDAVEEIRPLTHPEIPVGSVLNDPIVPGPQQRLMTTIRDLQPKQDQDVDAMTEITNRTDDDPVRDAFKHVLDSPEGSVDEEFEEFEEDEIVYMRSNTSPTLSPKDFTTPATPVKPLSSPKNISPRSPTLFSAVKVPFSVPSTTTPAIPTTTAQDLLNNVLGNNRRRGSLNHHIESTPPQSTFGHSIWSTSLDEHTLRYNTTAPNGIGARPGHHLSPNGMNDPVSKSPHLNAMYANNARHSSDVDLQNVPRVVSGQIYQSTHSFHPSQDVSLSQHSNWSSSLGSTQNSHQNMVGVMPSALFAQQPHFGLGLGHGLPAPGLNSYHHDRIPPGSNSLPPTQLYTNLAIGHVQSDPFTYISPDLQPPPMRPSEYPVSRGYFNAGPMHAPSGETVSIGRSLIGGSIGPGQPYYTSPGPGQHSRHISVGDEYFVRPNPLAYGNTG</sequence>
<dbReference type="PANTHER" id="PTHR15696:SF36">
    <property type="entry name" value="NONSENSE-MEDIATED MRNA DECAY FACTOR"/>
    <property type="match status" value="1"/>
</dbReference>
<protein>
    <recommendedName>
        <fullName evidence="6">Protein SMG7</fullName>
    </recommendedName>
</protein>
<accession>A0A9P6E7C0</accession>
<feature type="region of interest" description="Disordered" evidence="1">
    <location>
        <begin position="99"/>
        <end position="118"/>
    </location>
</feature>
<feature type="region of interest" description="Disordered" evidence="1">
    <location>
        <begin position="765"/>
        <end position="791"/>
    </location>
</feature>
<dbReference type="InterPro" id="IPR018834">
    <property type="entry name" value="DNA/RNA-bd_Est1-type"/>
</dbReference>
<evidence type="ECO:0000256" key="1">
    <source>
        <dbReference type="SAM" id="MobiDB-lite"/>
    </source>
</evidence>
<keyword evidence="5" id="KW-1185">Reference proteome</keyword>
<evidence type="ECO:0008006" key="6">
    <source>
        <dbReference type="Google" id="ProtNLM"/>
    </source>
</evidence>
<feature type="compositionally biased region" description="Low complexity" evidence="1">
    <location>
        <begin position="939"/>
        <end position="952"/>
    </location>
</feature>
<dbReference type="InterPro" id="IPR045153">
    <property type="entry name" value="Est1/Ebs1-like"/>
</dbReference>
<dbReference type="OrthoDB" id="69928at2759"/>
<dbReference type="SUPFAM" id="SSF48452">
    <property type="entry name" value="TPR-like"/>
    <property type="match status" value="1"/>
</dbReference>
<feature type="domain" description="Telomerase activating protein Est1-like N-terminal" evidence="3">
    <location>
        <begin position="69"/>
        <end position="244"/>
    </location>
</feature>
<feature type="region of interest" description="Disordered" evidence="1">
    <location>
        <begin position="932"/>
        <end position="957"/>
    </location>
</feature>
<dbReference type="Proteomes" id="UP000807306">
    <property type="component" value="Unassembled WGS sequence"/>
</dbReference>
<evidence type="ECO:0000259" key="2">
    <source>
        <dbReference type="Pfam" id="PF10373"/>
    </source>
</evidence>
<dbReference type="InterPro" id="IPR011990">
    <property type="entry name" value="TPR-like_helical_dom_sf"/>
</dbReference>
<dbReference type="Pfam" id="PF10374">
    <property type="entry name" value="EST1"/>
    <property type="match status" value="1"/>
</dbReference>
<dbReference type="PANTHER" id="PTHR15696">
    <property type="entry name" value="SMG-7 SUPPRESSOR WITH MORPHOLOGICAL EFFECT ON GENITALIA PROTEIN 7"/>
    <property type="match status" value="1"/>
</dbReference>
<dbReference type="InterPro" id="IPR019458">
    <property type="entry name" value="Est1-like_N"/>
</dbReference>
<reference evidence="4" key="1">
    <citation type="submission" date="2020-11" db="EMBL/GenBank/DDBJ databases">
        <authorList>
            <consortium name="DOE Joint Genome Institute"/>
            <person name="Ahrendt S."/>
            <person name="Riley R."/>
            <person name="Andreopoulos W."/>
            <person name="Labutti K."/>
            <person name="Pangilinan J."/>
            <person name="Ruiz-Duenas F.J."/>
            <person name="Barrasa J.M."/>
            <person name="Sanchez-Garcia M."/>
            <person name="Camarero S."/>
            <person name="Miyauchi S."/>
            <person name="Serrano A."/>
            <person name="Linde D."/>
            <person name="Babiker R."/>
            <person name="Drula E."/>
            <person name="Ayuso-Fernandez I."/>
            <person name="Pacheco R."/>
            <person name="Padilla G."/>
            <person name="Ferreira P."/>
            <person name="Barriuso J."/>
            <person name="Kellner H."/>
            <person name="Castanera R."/>
            <person name="Alfaro M."/>
            <person name="Ramirez L."/>
            <person name="Pisabarro A.G."/>
            <person name="Kuo A."/>
            <person name="Tritt A."/>
            <person name="Lipzen A."/>
            <person name="He G."/>
            <person name="Yan M."/>
            <person name="Ng V."/>
            <person name="Cullen D."/>
            <person name="Martin F."/>
            <person name="Rosso M.-N."/>
            <person name="Henrissat B."/>
            <person name="Hibbett D."/>
            <person name="Martinez A.T."/>
            <person name="Grigoriev I.V."/>
        </authorList>
    </citation>
    <scope>NUCLEOTIDE SEQUENCE</scope>
    <source>
        <strain evidence="4">CBS 506.95</strain>
    </source>
</reference>
<feature type="region of interest" description="Disordered" evidence="1">
    <location>
        <begin position="244"/>
        <end position="277"/>
    </location>
</feature>
<evidence type="ECO:0000313" key="4">
    <source>
        <dbReference type="EMBL" id="KAF9523815.1"/>
    </source>
</evidence>
<proteinExistence type="predicted"/>